<name>A0A6A1VAL4_9ROSI</name>
<protein>
    <submittedName>
        <fullName evidence="2">Uncharacterized protein</fullName>
    </submittedName>
</protein>
<proteinExistence type="predicted"/>
<comment type="caution">
    <text evidence="2">The sequence shown here is derived from an EMBL/GenBank/DDBJ whole genome shotgun (WGS) entry which is preliminary data.</text>
</comment>
<feature type="compositionally biased region" description="Basic and acidic residues" evidence="1">
    <location>
        <begin position="76"/>
        <end position="92"/>
    </location>
</feature>
<accession>A0A6A1VAL4</accession>
<keyword evidence="3" id="KW-1185">Reference proteome</keyword>
<dbReference type="EMBL" id="RXIC02000024">
    <property type="protein sequence ID" value="KAB1209206.1"/>
    <property type="molecule type" value="Genomic_DNA"/>
</dbReference>
<reference evidence="2 3" key="1">
    <citation type="journal article" date="2019" name="Plant Biotechnol. J.">
        <title>The red bayberry genome and genetic basis of sex determination.</title>
        <authorList>
            <person name="Jia H.M."/>
            <person name="Jia H.J."/>
            <person name="Cai Q.L."/>
            <person name="Wang Y."/>
            <person name="Zhao H.B."/>
            <person name="Yang W.F."/>
            <person name="Wang G.Y."/>
            <person name="Li Y.H."/>
            <person name="Zhan D.L."/>
            <person name="Shen Y.T."/>
            <person name="Niu Q.F."/>
            <person name="Chang L."/>
            <person name="Qiu J."/>
            <person name="Zhao L."/>
            <person name="Xie H.B."/>
            <person name="Fu W.Y."/>
            <person name="Jin J."/>
            <person name="Li X.W."/>
            <person name="Jiao Y."/>
            <person name="Zhou C.C."/>
            <person name="Tu T."/>
            <person name="Chai C.Y."/>
            <person name="Gao J.L."/>
            <person name="Fan L.J."/>
            <person name="van de Weg E."/>
            <person name="Wang J.Y."/>
            <person name="Gao Z.S."/>
        </authorList>
    </citation>
    <scope>NUCLEOTIDE SEQUENCE [LARGE SCALE GENOMIC DNA]</scope>
    <source>
        <tissue evidence="2">Leaves</tissue>
    </source>
</reference>
<evidence type="ECO:0000313" key="2">
    <source>
        <dbReference type="EMBL" id="KAB1209206.1"/>
    </source>
</evidence>
<feature type="compositionally biased region" description="Basic residues" evidence="1">
    <location>
        <begin position="51"/>
        <end position="60"/>
    </location>
</feature>
<sequence length="92" mass="10467">MATSVSTGEKALKATIRLPQKNLQASIGCIERRREENIFMRHNTTVTGATRKNRSNLSRKRREEAGEACRANKPAMEQKRPAHEWHTLTDGH</sequence>
<dbReference type="AlphaFoldDB" id="A0A6A1VAL4"/>
<evidence type="ECO:0000313" key="3">
    <source>
        <dbReference type="Proteomes" id="UP000516437"/>
    </source>
</evidence>
<dbReference type="Proteomes" id="UP000516437">
    <property type="component" value="Chromosome 6"/>
</dbReference>
<organism evidence="2 3">
    <name type="scientific">Morella rubra</name>
    <name type="common">Chinese bayberry</name>
    <dbReference type="NCBI Taxonomy" id="262757"/>
    <lineage>
        <taxon>Eukaryota</taxon>
        <taxon>Viridiplantae</taxon>
        <taxon>Streptophyta</taxon>
        <taxon>Embryophyta</taxon>
        <taxon>Tracheophyta</taxon>
        <taxon>Spermatophyta</taxon>
        <taxon>Magnoliopsida</taxon>
        <taxon>eudicotyledons</taxon>
        <taxon>Gunneridae</taxon>
        <taxon>Pentapetalae</taxon>
        <taxon>rosids</taxon>
        <taxon>fabids</taxon>
        <taxon>Fagales</taxon>
        <taxon>Myricaceae</taxon>
        <taxon>Morella</taxon>
    </lineage>
</organism>
<evidence type="ECO:0000256" key="1">
    <source>
        <dbReference type="SAM" id="MobiDB-lite"/>
    </source>
</evidence>
<gene>
    <name evidence="2" type="ORF">CJ030_MR6G000258</name>
</gene>
<feature type="region of interest" description="Disordered" evidence="1">
    <location>
        <begin position="46"/>
        <end position="92"/>
    </location>
</feature>